<organism evidence="12 13">
    <name type="scientific">Hippocampus comes</name>
    <name type="common">Tiger tail seahorse</name>
    <dbReference type="NCBI Taxonomy" id="109280"/>
    <lineage>
        <taxon>Eukaryota</taxon>
        <taxon>Metazoa</taxon>
        <taxon>Chordata</taxon>
        <taxon>Craniata</taxon>
        <taxon>Vertebrata</taxon>
        <taxon>Euteleostomi</taxon>
        <taxon>Actinopterygii</taxon>
        <taxon>Neopterygii</taxon>
        <taxon>Teleostei</taxon>
        <taxon>Neoteleostei</taxon>
        <taxon>Acanthomorphata</taxon>
        <taxon>Syngnathiaria</taxon>
        <taxon>Syngnathiformes</taxon>
        <taxon>Syngnathoidei</taxon>
        <taxon>Syngnathidae</taxon>
        <taxon>Hippocampus</taxon>
    </lineage>
</organism>
<dbReference type="InterPro" id="IPR013087">
    <property type="entry name" value="Znf_C2H2_type"/>
</dbReference>
<feature type="domain" description="C2H2-type" evidence="11">
    <location>
        <begin position="201"/>
        <end position="228"/>
    </location>
</feature>
<dbReference type="Pfam" id="PF00096">
    <property type="entry name" value="zf-C2H2"/>
    <property type="match status" value="2"/>
</dbReference>
<evidence type="ECO:0000256" key="6">
    <source>
        <dbReference type="ARBA" id="ARBA00023125"/>
    </source>
</evidence>
<dbReference type="FunFam" id="3.30.160.60:FF:000557">
    <property type="entry name" value="zinc finger and SCAN domain-containing protein 29"/>
    <property type="match status" value="1"/>
</dbReference>
<dbReference type="PROSITE" id="PS50157">
    <property type="entry name" value="ZINC_FINGER_C2H2_2"/>
    <property type="match status" value="3"/>
</dbReference>
<dbReference type="GO" id="GO:0000978">
    <property type="term" value="F:RNA polymerase II cis-regulatory region sequence-specific DNA binding"/>
    <property type="evidence" value="ECO:0007669"/>
    <property type="project" value="TreeGrafter"/>
</dbReference>
<protein>
    <recommendedName>
        <fullName evidence="11">C2H2-type domain-containing protein</fullName>
    </recommendedName>
</protein>
<evidence type="ECO:0000256" key="7">
    <source>
        <dbReference type="ARBA" id="ARBA00023163"/>
    </source>
</evidence>
<dbReference type="InterPro" id="IPR036236">
    <property type="entry name" value="Znf_C2H2_sf"/>
</dbReference>
<evidence type="ECO:0000259" key="11">
    <source>
        <dbReference type="PROSITE" id="PS50157"/>
    </source>
</evidence>
<dbReference type="PANTHER" id="PTHR23235:SF120">
    <property type="entry name" value="KRUPPEL-LIKE FACTOR 15"/>
    <property type="match status" value="1"/>
</dbReference>
<keyword evidence="3 9" id="KW-0863">Zinc-finger</keyword>
<accession>A0A3Q2YAA6</accession>
<evidence type="ECO:0000256" key="5">
    <source>
        <dbReference type="ARBA" id="ARBA00023015"/>
    </source>
</evidence>
<feature type="compositionally biased region" description="Basic and acidic residues" evidence="10">
    <location>
        <begin position="130"/>
        <end position="140"/>
    </location>
</feature>
<sequence length="287" mass="32631">MCLGPFLNERLAAVADEIFGAVEKTIDEYKEELCRVKDLEIGRLRMQLRLLKSGRFHWYPSIEKPSLYVVLFSMSFFSLDACNGAQLQEHTHHHLPPPPPQKHEEGASADTEAPESQHMEDEGSSSSLEHPGDVAQVKKEPERSLREFWLGHSSEPLEDLESDMKDFMSSASGVRAALHEPILPFHLYHSGGVDEGKEKPYSCSVCDKRFGNCSHLAAHIRTHTGERPYRCDICRKSFITTSALNRHQTIHTEGKHYVCIYCSKAFKWMESLGRHVRIAHKRPNAPQ</sequence>
<evidence type="ECO:0000256" key="2">
    <source>
        <dbReference type="ARBA" id="ARBA00022737"/>
    </source>
</evidence>
<name>A0A3Q2YAA6_HIPCM</name>
<dbReference type="PROSITE" id="PS00028">
    <property type="entry name" value="ZINC_FINGER_C2H2_1"/>
    <property type="match status" value="3"/>
</dbReference>
<dbReference type="SMART" id="SM00355">
    <property type="entry name" value="ZnF_C2H2"/>
    <property type="match status" value="3"/>
</dbReference>
<proteinExistence type="predicted"/>
<dbReference type="GO" id="GO:0000981">
    <property type="term" value="F:DNA-binding transcription factor activity, RNA polymerase II-specific"/>
    <property type="evidence" value="ECO:0007669"/>
    <property type="project" value="TreeGrafter"/>
</dbReference>
<dbReference type="FunFam" id="3.30.160.60:FF:001485">
    <property type="entry name" value="Krueppel-related zinc finger protein"/>
    <property type="match status" value="1"/>
</dbReference>
<dbReference type="PANTHER" id="PTHR23235">
    <property type="entry name" value="KRUEPPEL-LIKE TRANSCRIPTION FACTOR"/>
    <property type="match status" value="1"/>
</dbReference>
<evidence type="ECO:0000256" key="3">
    <source>
        <dbReference type="ARBA" id="ARBA00022771"/>
    </source>
</evidence>
<keyword evidence="13" id="KW-1185">Reference proteome</keyword>
<keyword evidence="4" id="KW-0862">Zinc</keyword>
<dbReference type="GO" id="GO:0008270">
    <property type="term" value="F:zinc ion binding"/>
    <property type="evidence" value="ECO:0007669"/>
    <property type="project" value="UniProtKB-KW"/>
</dbReference>
<dbReference type="Gene3D" id="3.30.160.60">
    <property type="entry name" value="Classic Zinc Finger"/>
    <property type="match status" value="3"/>
</dbReference>
<dbReference type="GeneTree" id="ENSGT01150000286971"/>
<evidence type="ECO:0000256" key="10">
    <source>
        <dbReference type="SAM" id="MobiDB-lite"/>
    </source>
</evidence>
<evidence type="ECO:0000256" key="1">
    <source>
        <dbReference type="ARBA" id="ARBA00022723"/>
    </source>
</evidence>
<evidence type="ECO:0000313" key="12">
    <source>
        <dbReference type="Ensembl" id="ENSHCOP00000014078.1"/>
    </source>
</evidence>
<feature type="region of interest" description="Disordered" evidence="10">
    <location>
        <begin position="88"/>
        <end position="140"/>
    </location>
</feature>
<reference evidence="12" key="1">
    <citation type="submission" date="2025-08" db="UniProtKB">
        <authorList>
            <consortium name="Ensembl"/>
        </authorList>
    </citation>
    <scope>IDENTIFICATION</scope>
</reference>
<keyword evidence="2" id="KW-0677">Repeat</keyword>
<keyword evidence="5" id="KW-0805">Transcription regulation</keyword>
<dbReference type="OMA" id="EGKHFVC"/>
<dbReference type="Proteomes" id="UP000264820">
    <property type="component" value="Unplaced"/>
</dbReference>
<keyword evidence="8" id="KW-0539">Nucleus</keyword>
<evidence type="ECO:0000256" key="8">
    <source>
        <dbReference type="ARBA" id="ARBA00023242"/>
    </source>
</evidence>
<keyword evidence="6" id="KW-0238">DNA-binding</keyword>
<keyword evidence="1" id="KW-0479">Metal-binding</keyword>
<feature type="domain" description="C2H2-type" evidence="11">
    <location>
        <begin position="257"/>
        <end position="285"/>
    </location>
</feature>
<dbReference type="SUPFAM" id="SSF57667">
    <property type="entry name" value="beta-beta-alpha zinc fingers"/>
    <property type="match status" value="2"/>
</dbReference>
<feature type="domain" description="C2H2-type" evidence="11">
    <location>
        <begin position="229"/>
        <end position="256"/>
    </location>
</feature>
<dbReference type="AlphaFoldDB" id="A0A3Q2YAA6"/>
<reference evidence="12" key="2">
    <citation type="submission" date="2025-09" db="UniProtKB">
        <authorList>
            <consortium name="Ensembl"/>
        </authorList>
    </citation>
    <scope>IDENTIFICATION</scope>
</reference>
<evidence type="ECO:0000256" key="9">
    <source>
        <dbReference type="PROSITE-ProRule" id="PRU00042"/>
    </source>
</evidence>
<keyword evidence="7" id="KW-0804">Transcription</keyword>
<dbReference type="Ensembl" id="ENSHCOT00000027568.1">
    <property type="protein sequence ID" value="ENSHCOP00000014078.1"/>
    <property type="gene ID" value="ENSHCOG00000017355.1"/>
</dbReference>
<evidence type="ECO:0000256" key="4">
    <source>
        <dbReference type="ARBA" id="ARBA00022833"/>
    </source>
</evidence>
<evidence type="ECO:0000313" key="13">
    <source>
        <dbReference type="Proteomes" id="UP000264820"/>
    </source>
</evidence>